<gene>
    <name evidence="3" type="ORF">QO002_004385</name>
</gene>
<evidence type="ECO:0000256" key="2">
    <source>
        <dbReference type="ARBA" id="ARBA00022840"/>
    </source>
</evidence>
<accession>A0ABU0BWW3</accession>
<dbReference type="SUPFAM" id="SSF52540">
    <property type="entry name" value="P-loop containing nucleoside triphosphate hydrolases"/>
    <property type="match status" value="1"/>
</dbReference>
<dbReference type="Pfam" id="PF10609">
    <property type="entry name" value="ParA"/>
    <property type="match status" value="1"/>
</dbReference>
<comment type="caution">
    <text evidence="3">The sequence shown here is derived from an EMBL/GenBank/DDBJ whole genome shotgun (WGS) entry which is preliminary data.</text>
</comment>
<keyword evidence="2" id="KW-0067">ATP-binding</keyword>
<evidence type="ECO:0000313" key="4">
    <source>
        <dbReference type="Proteomes" id="UP001230207"/>
    </source>
</evidence>
<dbReference type="RefSeq" id="WP_307233736.1">
    <property type="nucleotide sequence ID" value="NZ_JAUSVF010000002.1"/>
</dbReference>
<proteinExistence type="predicted"/>
<evidence type="ECO:0000256" key="1">
    <source>
        <dbReference type="ARBA" id="ARBA00022741"/>
    </source>
</evidence>
<dbReference type="PANTHER" id="PTHR32309">
    <property type="entry name" value="TYROSINE-PROTEIN KINASE"/>
    <property type="match status" value="1"/>
</dbReference>
<dbReference type="InterPro" id="IPR027417">
    <property type="entry name" value="P-loop_NTPase"/>
</dbReference>
<dbReference type="InterPro" id="IPR033756">
    <property type="entry name" value="YlxH/NBP35"/>
</dbReference>
<reference evidence="3 4" key="1">
    <citation type="submission" date="2023-07" db="EMBL/GenBank/DDBJ databases">
        <title>Genomic Encyclopedia of Type Strains, Phase IV (KMG-IV): sequencing the most valuable type-strain genomes for metagenomic binning, comparative biology and taxonomic classification.</title>
        <authorList>
            <person name="Goeker M."/>
        </authorList>
    </citation>
    <scope>NUCLEOTIDE SEQUENCE [LARGE SCALE GENOMIC DNA]</scope>
    <source>
        <strain evidence="3 4">DSM 1112</strain>
    </source>
</reference>
<dbReference type="PANTHER" id="PTHR32309:SF13">
    <property type="entry name" value="FERRIC ENTEROBACTIN TRANSPORT PROTEIN FEPE"/>
    <property type="match status" value="1"/>
</dbReference>
<dbReference type="EMBL" id="JAUSVF010000002">
    <property type="protein sequence ID" value="MDQ0322179.1"/>
    <property type="molecule type" value="Genomic_DNA"/>
</dbReference>
<evidence type="ECO:0000313" key="3">
    <source>
        <dbReference type="EMBL" id="MDQ0322179.1"/>
    </source>
</evidence>
<organism evidence="3 4">
    <name type="scientific">Pararhizobium capsulatum DSM 1112</name>
    <dbReference type="NCBI Taxonomy" id="1121113"/>
    <lineage>
        <taxon>Bacteria</taxon>
        <taxon>Pseudomonadati</taxon>
        <taxon>Pseudomonadota</taxon>
        <taxon>Alphaproteobacteria</taxon>
        <taxon>Hyphomicrobiales</taxon>
        <taxon>Rhizobiaceae</taxon>
        <taxon>Rhizobium/Agrobacterium group</taxon>
        <taxon>Pararhizobium</taxon>
    </lineage>
</organism>
<dbReference type="CDD" id="cd05387">
    <property type="entry name" value="BY-kinase"/>
    <property type="match status" value="1"/>
</dbReference>
<keyword evidence="1" id="KW-0547">Nucleotide-binding</keyword>
<dbReference type="Proteomes" id="UP001230207">
    <property type="component" value="Unassembled WGS sequence"/>
</dbReference>
<dbReference type="Gene3D" id="3.40.50.300">
    <property type="entry name" value="P-loop containing nucleotide triphosphate hydrolases"/>
    <property type="match status" value="1"/>
</dbReference>
<dbReference type="InterPro" id="IPR050445">
    <property type="entry name" value="Bact_polysacc_biosynth/exp"/>
</dbReference>
<dbReference type="InterPro" id="IPR005702">
    <property type="entry name" value="Wzc-like_C"/>
</dbReference>
<name>A0ABU0BWW3_9HYPH</name>
<protein>
    <submittedName>
        <fullName evidence="3">Mrp family chromosome partitioning ATPase</fullName>
    </submittedName>
</protein>
<sequence length="262" mass="29054">MDTYAAQSQDVSRRRASDQFSETIQACVRLGREIAWGSLEPLLIDHRMMASNCIITADRSDPAHNAFDILRTRVLQTLRQNGWTSIAITSPTRGCGKSVVALNLAFSLAHQRDCRTVLLDLNLQHPSIARLAGMTDPASMEAFLKREVDVHDLLQRYGDNLAIGANSRAVHFSAELLQNGETAKVMADLRDRMKPDVLLFDMTSMLPSDDVTAFLPNVDGVIIVASAEKTTFEELETCERELAERTNVLGVVLNRCRHGPGY</sequence>
<keyword evidence="4" id="KW-1185">Reference proteome</keyword>